<evidence type="ECO:0000256" key="2">
    <source>
        <dbReference type="SAM" id="MobiDB-lite"/>
    </source>
</evidence>
<feature type="region of interest" description="Disordered" evidence="2">
    <location>
        <begin position="122"/>
        <end position="150"/>
    </location>
</feature>
<dbReference type="InterPro" id="IPR053962">
    <property type="entry name" value="XRCC4_CC"/>
</dbReference>
<feature type="compositionally biased region" description="Acidic residues" evidence="2">
    <location>
        <begin position="317"/>
        <end position="326"/>
    </location>
</feature>
<name>A0A060TF57_BLAAD</name>
<accession>A0A060TF57</accession>
<sequence>MATRWTLAVPVRQFSTGYAFLEVKEEEDHSDASIDVKVLATSGSMVADEQDQVFWIKIKQRRLEDFLVDKEFDHTEWSDLLRYVLLGEVNAGRDKGFYDNIHLQASYDEEDEDLNITVQRRFKAESQSQSHSQSQSQTQPETQQTEPSQSGELGLKIGTLVLSKLSKKQRAANPISAASVVQASTQIARGGGQEARRLEATVKDLQKQLAELVAAKQEYEEQMLERFIVLLDEKKAKIRQLMGLGNGGGGVKRELEREPERPGEEHEGENEDHDKEMKEIEQEEYETGDETDDNDDNGNNNDDKNLGANIEAAGGDETGDETADDD</sequence>
<feature type="region of interest" description="Disordered" evidence="2">
    <location>
        <begin position="242"/>
        <end position="326"/>
    </location>
</feature>
<evidence type="ECO:0000256" key="1">
    <source>
        <dbReference type="SAM" id="Coils"/>
    </source>
</evidence>
<feature type="compositionally biased region" description="Basic and acidic residues" evidence="2">
    <location>
        <begin position="251"/>
        <end position="265"/>
    </location>
</feature>
<evidence type="ECO:0000313" key="4">
    <source>
        <dbReference type="EMBL" id="CDP37512.1"/>
    </source>
</evidence>
<dbReference type="AlphaFoldDB" id="A0A060TF57"/>
<feature type="coiled-coil region" evidence="1">
    <location>
        <begin position="195"/>
        <end position="225"/>
    </location>
</feature>
<dbReference type="Pfam" id="PF21924">
    <property type="entry name" value="XRCC4_CC"/>
    <property type="match status" value="1"/>
</dbReference>
<dbReference type="PANTHER" id="PTHR42067">
    <property type="entry name" value="YALI0C15378P"/>
    <property type="match status" value="1"/>
</dbReference>
<dbReference type="Gene3D" id="1.20.5.370">
    <property type="match status" value="1"/>
</dbReference>
<dbReference type="SUPFAM" id="SSF58022">
    <property type="entry name" value="XRCC4, C-terminal oligomerization domain"/>
    <property type="match status" value="1"/>
</dbReference>
<dbReference type="InterPro" id="IPR014751">
    <property type="entry name" value="XRCC4-like_C"/>
</dbReference>
<feature type="compositionally biased region" description="Acidic residues" evidence="2">
    <location>
        <begin position="281"/>
        <end position="296"/>
    </location>
</feature>
<keyword evidence="1" id="KW-0175">Coiled coil</keyword>
<gene>
    <name evidence="4" type="ORF">GNLVRS02_ARAD1D13200g</name>
</gene>
<dbReference type="PANTHER" id="PTHR42067:SF1">
    <property type="entry name" value="MITOTIC APPARATUS PROTEIN P62"/>
    <property type="match status" value="1"/>
</dbReference>
<organism evidence="4">
    <name type="scientific">Blastobotrys adeninivorans</name>
    <name type="common">Yeast</name>
    <name type="synonym">Arxula adeninivorans</name>
    <dbReference type="NCBI Taxonomy" id="409370"/>
    <lineage>
        <taxon>Eukaryota</taxon>
        <taxon>Fungi</taxon>
        <taxon>Dikarya</taxon>
        <taxon>Ascomycota</taxon>
        <taxon>Saccharomycotina</taxon>
        <taxon>Dipodascomycetes</taxon>
        <taxon>Dipodascales</taxon>
        <taxon>Trichomonascaceae</taxon>
        <taxon>Blastobotrys</taxon>
    </lineage>
</organism>
<evidence type="ECO:0000259" key="3">
    <source>
        <dbReference type="Pfam" id="PF21924"/>
    </source>
</evidence>
<protein>
    <submittedName>
        <fullName evidence="4">ARAD1D13200p</fullName>
    </submittedName>
</protein>
<feature type="domain" description="XRCC4 coiled-coil" evidence="3">
    <location>
        <begin position="193"/>
        <end position="241"/>
    </location>
</feature>
<proteinExistence type="predicted"/>
<reference evidence="4" key="1">
    <citation type="submission" date="2014-02" db="EMBL/GenBank/DDBJ databases">
        <authorList>
            <person name="Genoscope - CEA"/>
        </authorList>
    </citation>
    <scope>NUCLEOTIDE SEQUENCE</scope>
    <source>
        <strain evidence="4">LS3</strain>
    </source>
</reference>
<dbReference type="EMBL" id="HG937694">
    <property type="protein sequence ID" value="CDP37512.1"/>
    <property type="molecule type" value="Genomic_DNA"/>
</dbReference>
<reference evidence="4" key="2">
    <citation type="submission" date="2014-06" db="EMBL/GenBank/DDBJ databases">
        <title>The complete genome of Blastobotrys (Arxula) adeninivorans LS3 - a yeast of biotechnological interest.</title>
        <authorList>
            <person name="Kunze G."/>
            <person name="Gaillardin C."/>
            <person name="Czernicka M."/>
            <person name="Durrens P."/>
            <person name="Martin T."/>
            <person name="Boer E."/>
            <person name="Gabaldon T."/>
            <person name="Cruz J."/>
            <person name="Talla E."/>
            <person name="Marck C."/>
            <person name="Goffeau A."/>
            <person name="Barbe V."/>
            <person name="Baret P."/>
            <person name="Baronian K."/>
            <person name="Beier S."/>
            <person name="Bleykasten C."/>
            <person name="Bode R."/>
            <person name="Casaregola S."/>
            <person name="Despons L."/>
            <person name="Fairhead C."/>
            <person name="Giersberg M."/>
            <person name="Gierski P."/>
            <person name="Hahnel U."/>
            <person name="Hartmann A."/>
            <person name="Jankowska D."/>
            <person name="Jubin C."/>
            <person name="Jung P."/>
            <person name="Lafontaine I."/>
            <person name="Leh-Louis V."/>
            <person name="Lemaire M."/>
            <person name="Marcet-Houben M."/>
            <person name="Mascher M."/>
            <person name="Morel G."/>
            <person name="Richard G.-F."/>
            <person name="Riechen J."/>
            <person name="Sacerdot C."/>
            <person name="Sarkar A."/>
            <person name="Savel G."/>
            <person name="Schacherer J."/>
            <person name="Sherman D."/>
            <person name="Straub M.-L."/>
            <person name="Stein N."/>
            <person name="Thierry A."/>
            <person name="Trautwein-Schult A."/>
            <person name="Westhof E."/>
            <person name="Worch S."/>
            <person name="Dujon B."/>
            <person name="Souciet J.-L."/>
            <person name="Wincker P."/>
            <person name="Scholz U."/>
            <person name="Neuveglise N."/>
        </authorList>
    </citation>
    <scope>NUCLEOTIDE SEQUENCE</scope>
    <source>
        <strain evidence="4">LS3</strain>
    </source>
</reference>
<feature type="compositionally biased region" description="Low complexity" evidence="2">
    <location>
        <begin position="125"/>
        <end position="150"/>
    </location>
</feature>